<dbReference type="InterPro" id="IPR000297">
    <property type="entry name" value="PPIase_PpiC"/>
</dbReference>
<comment type="caution">
    <text evidence="2">The sequence shown here is derived from an EMBL/GenBank/DDBJ whole genome shotgun (WGS) entry which is preliminary data.</text>
</comment>
<reference evidence="2 3" key="1">
    <citation type="submission" date="2023-04" db="EMBL/GenBank/DDBJ databases">
        <title>A novel bacteria isolated from coastal sediment.</title>
        <authorList>
            <person name="Liu X.-J."/>
            <person name="Du Z.-J."/>
        </authorList>
    </citation>
    <scope>NUCLEOTIDE SEQUENCE [LARGE SCALE GENOMIC DNA]</scope>
    <source>
        <strain evidence="2 3">SDUM461003</strain>
    </source>
</reference>
<proteinExistence type="predicted"/>
<protein>
    <submittedName>
        <fullName evidence="2">Peptidylprolyl isomerase</fullName>
    </submittedName>
</protein>
<evidence type="ECO:0000313" key="2">
    <source>
        <dbReference type="EMBL" id="MDQ8207421.1"/>
    </source>
</evidence>
<name>A0ABU1ATD4_9BACT</name>
<gene>
    <name evidence="2" type="ORF">QEH52_07870</name>
</gene>
<dbReference type="Proteomes" id="UP001225316">
    <property type="component" value="Unassembled WGS sequence"/>
</dbReference>
<feature type="domain" description="PpiC" evidence="1">
    <location>
        <begin position="104"/>
        <end position="225"/>
    </location>
</feature>
<evidence type="ECO:0000259" key="1">
    <source>
        <dbReference type="Pfam" id="PF13145"/>
    </source>
</evidence>
<dbReference type="Pfam" id="PF13145">
    <property type="entry name" value="Rotamase_2"/>
    <property type="match status" value="1"/>
</dbReference>
<dbReference type="EMBL" id="JARXHW010000014">
    <property type="protein sequence ID" value="MDQ8207421.1"/>
    <property type="molecule type" value="Genomic_DNA"/>
</dbReference>
<organism evidence="2 3">
    <name type="scientific">Thalassobacterium maritimum</name>
    <dbReference type="NCBI Taxonomy" id="3041265"/>
    <lineage>
        <taxon>Bacteria</taxon>
        <taxon>Pseudomonadati</taxon>
        <taxon>Verrucomicrobiota</taxon>
        <taxon>Opitutia</taxon>
        <taxon>Puniceicoccales</taxon>
        <taxon>Coraliomargaritaceae</taxon>
        <taxon>Thalassobacterium</taxon>
    </lineage>
</organism>
<sequence length="265" mass="30126">MKEPVVHFALIAFVMLGVHSIYQSFSKPEIVLTEAQVEQMKVAAEKETLETGNQIETAQLVRTYIEDQILLEEALRRDLTESSQVKELLVELIRNELKPVLREPSDEELIELRQTTPEEYRFPPRLSFEHVSYRKDSTAIPDNLLAQLNSGKTPSGLGDPIRLANPLPLTYKPQLDRLLGEAVSDSLFELELGQWQGPYLTDRGTHFVRIIEKIGPMDMPFEQVRRTLQSNWESAQQQAAVDAAIHELAKPYLIEVPAPYVDVVP</sequence>
<keyword evidence="3" id="KW-1185">Reference proteome</keyword>
<accession>A0ABU1ATD4</accession>
<keyword evidence="2" id="KW-0413">Isomerase</keyword>
<dbReference type="GO" id="GO:0016853">
    <property type="term" value="F:isomerase activity"/>
    <property type="evidence" value="ECO:0007669"/>
    <property type="project" value="UniProtKB-KW"/>
</dbReference>
<evidence type="ECO:0000313" key="3">
    <source>
        <dbReference type="Proteomes" id="UP001225316"/>
    </source>
</evidence>
<dbReference type="RefSeq" id="WP_308949559.1">
    <property type="nucleotide sequence ID" value="NZ_JARXHW010000014.1"/>
</dbReference>